<dbReference type="SUPFAM" id="SSF55781">
    <property type="entry name" value="GAF domain-like"/>
    <property type="match status" value="1"/>
</dbReference>
<evidence type="ECO:0000256" key="2">
    <source>
        <dbReference type="ARBA" id="ARBA00022741"/>
    </source>
</evidence>
<evidence type="ECO:0000259" key="8">
    <source>
        <dbReference type="PROSITE" id="PS50109"/>
    </source>
</evidence>
<feature type="coiled-coil region" evidence="6">
    <location>
        <begin position="514"/>
        <end position="553"/>
    </location>
</feature>
<keyword evidence="4" id="KW-0067">ATP-binding</keyword>
<feature type="transmembrane region" description="Helical" evidence="7">
    <location>
        <begin position="6"/>
        <end position="27"/>
    </location>
</feature>
<dbReference type="InterPro" id="IPR005467">
    <property type="entry name" value="His_kinase_dom"/>
</dbReference>
<keyword evidence="7" id="KW-0812">Transmembrane</keyword>
<feature type="domain" description="Histidine kinase" evidence="8">
    <location>
        <begin position="481"/>
        <end position="685"/>
    </location>
</feature>
<evidence type="ECO:0000256" key="6">
    <source>
        <dbReference type="SAM" id="Coils"/>
    </source>
</evidence>
<feature type="transmembrane region" description="Helical" evidence="7">
    <location>
        <begin position="34"/>
        <end position="54"/>
    </location>
</feature>
<dbReference type="Gene3D" id="3.30.450.40">
    <property type="match status" value="1"/>
</dbReference>
<name>A0A3B0WUF0_9ZZZZ</name>
<keyword evidence="2" id="KW-0547">Nucleotide-binding</keyword>
<evidence type="ECO:0000256" key="5">
    <source>
        <dbReference type="ARBA" id="ARBA00023012"/>
    </source>
</evidence>
<dbReference type="GO" id="GO:0000160">
    <property type="term" value="P:phosphorelay signal transduction system"/>
    <property type="evidence" value="ECO:0007669"/>
    <property type="project" value="UniProtKB-KW"/>
</dbReference>
<feature type="transmembrane region" description="Helical" evidence="7">
    <location>
        <begin position="130"/>
        <end position="152"/>
    </location>
</feature>
<dbReference type="SUPFAM" id="SSF55874">
    <property type="entry name" value="ATPase domain of HSP90 chaperone/DNA topoisomerase II/histidine kinase"/>
    <property type="match status" value="1"/>
</dbReference>
<dbReference type="InterPro" id="IPR004358">
    <property type="entry name" value="Sig_transdc_His_kin-like_C"/>
</dbReference>
<dbReference type="InterPro" id="IPR036890">
    <property type="entry name" value="HATPase_C_sf"/>
</dbReference>
<keyword evidence="3 9" id="KW-0418">Kinase</keyword>
<dbReference type="Pfam" id="PF02518">
    <property type="entry name" value="HATPase_c"/>
    <property type="match status" value="1"/>
</dbReference>
<keyword evidence="5" id="KW-0902">Two-component regulatory system</keyword>
<feature type="transmembrane region" description="Helical" evidence="7">
    <location>
        <begin position="60"/>
        <end position="82"/>
    </location>
</feature>
<evidence type="ECO:0000313" key="9">
    <source>
        <dbReference type="EMBL" id="VAW54752.1"/>
    </source>
</evidence>
<keyword evidence="1" id="KW-0808">Transferase</keyword>
<protein>
    <submittedName>
        <fullName evidence="9">Two-component system sensor histidine kinase</fullName>
    </submittedName>
</protein>
<dbReference type="GO" id="GO:0016301">
    <property type="term" value="F:kinase activity"/>
    <property type="evidence" value="ECO:0007669"/>
    <property type="project" value="UniProtKB-KW"/>
</dbReference>
<evidence type="ECO:0000256" key="7">
    <source>
        <dbReference type="SAM" id="Phobius"/>
    </source>
</evidence>
<dbReference type="EMBL" id="UOFD01000079">
    <property type="protein sequence ID" value="VAW54752.1"/>
    <property type="molecule type" value="Genomic_DNA"/>
</dbReference>
<accession>A0A3B0WUF0</accession>
<dbReference type="NCBIfam" id="TIGR02916">
    <property type="entry name" value="PEP_his_kin"/>
    <property type="match status" value="1"/>
</dbReference>
<proteinExistence type="predicted"/>
<dbReference type="PROSITE" id="PS50109">
    <property type="entry name" value="HIS_KIN"/>
    <property type="match status" value="1"/>
</dbReference>
<keyword evidence="7" id="KW-0472">Membrane</keyword>
<organism evidence="9">
    <name type="scientific">hydrothermal vent metagenome</name>
    <dbReference type="NCBI Taxonomy" id="652676"/>
    <lineage>
        <taxon>unclassified sequences</taxon>
        <taxon>metagenomes</taxon>
        <taxon>ecological metagenomes</taxon>
    </lineage>
</organism>
<dbReference type="GO" id="GO:0005524">
    <property type="term" value="F:ATP binding"/>
    <property type="evidence" value="ECO:0007669"/>
    <property type="project" value="UniProtKB-KW"/>
</dbReference>
<dbReference type="PRINTS" id="PR00344">
    <property type="entry name" value="BCTRLSENSOR"/>
</dbReference>
<feature type="transmembrane region" description="Helical" evidence="7">
    <location>
        <begin position="260"/>
        <end position="280"/>
    </location>
</feature>
<gene>
    <name evidence="9" type="ORF">MNBD_GAMMA06-575</name>
</gene>
<dbReference type="InterPro" id="IPR014265">
    <property type="entry name" value="XrtA/PrsK"/>
</dbReference>
<dbReference type="SMART" id="SM00387">
    <property type="entry name" value="HATPase_c"/>
    <property type="match status" value="1"/>
</dbReference>
<keyword evidence="6" id="KW-0175">Coiled coil</keyword>
<dbReference type="Gene3D" id="3.30.565.10">
    <property type="entry name" value="Histidine kinase-like ATPase, C-terminal domain"/>
    <property type="match status" value="1"/>
</dbReference>
<keyword evidence="7" id="KW-1133">Transmembrane helix</keyword>
<evidence type="ECO:0000256" key="3">
    <source>
        <dbReference type="ARBA" id="ARBA00022777"/>
    </source>
</evidence>
<feature type="transmembrane region" description="Helical" evidence="7">
    <location>
        <begin position="103"/>
        <end position="124"/>
    </location>
</feature>
<feature type="transmembrane region" description="Helical" evidence="7">
    <location>
        <begin position="164"/>
        <end position="182"/>
    </location>
</feature>
<dbReference type="AlphaFoldDB" id="A0A3B0WUF0"/>
<feature type="transmembrane region" description="Helical" evidence="7">
    <location>
        <begin position="194"/>
        <end position="214"/>
    </location>
</feature>
<feature type="transmembrane region" description="Helical" evidence="7">
    <location>
        <begin position="235"/>
        <end position="254"/>
    </location>
</feature>
<reference evidence="9" key="1">
    <citation type="submission" date="2018-06" db="EMBL/GenBank/DDBJ databases">
        <authorList>
            <person name="Zhirakovskaya E."/>
        </authorList>
    </citation>
    <scope>NUCLEOTIDE SEQUENCE</scope>
</reference>
<evidence type="ECO:0000256" key="1">
    <source>
        <dbReference type="ARBA" id="ARBA00022679"/>
    </source>
</evidence>
<dbReference type="InterPro" id="IPR029016">
    <property type="entry name" value="GAF-like_dom_sf"/>
</dbReference>
<dbReference type="InterPro" id="IPR003594">
    <property type="entry name" value="HATPase_dom"/>
</dbReference>
<evidence type="ECO:0000256" key="4">
    <source>
        <dbReference type="ARBA" id="ARBA00022840"/>
    </source>
</evidence>
<dbReference type="PANTHER" id="PTHR43065:SF46">
    <property type="entry name" value="C4-DICARBOXYLATE TRANSPORT SENSOR PROTEIN DCTB"/>
    <property type="match status" value="1"/>
</dbReference>
<sequence length="696" mass="78779">MNLALYSYLGASLAYGFLAFLLLFSLRESLQGKLLFVSIFFSACWALSAVRVALHDESYLLAYQSFEIIRYIAWYVFLLKLFDVASSDTKQQGGSYQKFSRKALPLCVGFAVLLLLNEMLASIYALPGQYVLGITGNVLLSLIGLAVVEQLFRNSSARHRWATKYLFLGIGGIFAFDFYLYADALLFRNIDQNLWAARGVAHIVAVPLLAISSARNKNWSLNIFVSRDIILNTSAILAGGFYLLVMAGAGYYLRAYGGDWGQVGQVTFLTLAVVFLFVILTSSQLRAKAKVFLSKHFYKNKYDYRIEWLRLTGDLKINADHENHYKTVIEAMAHIVDARAGALWLCEEKEIYRNVETWQSIRLDNELLSDSSLIRFLSEKKFVINVKELASRENEYENLFLPDWLLETEKPWLIVPLHGVNTLYGFVLLANPLIERSINWEDRDLLKTAAKQITSYLTVLTTSAQLAEAKQFEVFTRLSAYMVHDLKNIAAELNLIAINAKKHTENPEFIADAFDTVENAADDINRLLAQLRNRRAEQEKKTLVNLVEFLAEVMASKKQWLPKPKLKILTESGMILLEKQRFANVLAHLIENAQQATADDGEITVSLSVAENRHIIEIKDNGHGMDDNFIRQRLFKPFDTTKGNAGMGIGMHESREFIRQLGGDIKVQSKLEKGSIITLYLPLDLPHGNDLNMFSA</sequence>
<dbReference type="PANTHER" id="PTHR43065">
    <property type="entry name" value="SENSOR HISTIDINE KINASE"/>
    <property type="match status" value="1"/>
</dbReference>